<dbReference type="PANTHER" id="PTHR14218">
    <property type="entry name" value="PROTEASE S8 TRIPEPTIDYL PEPTIDASE I CLN2"/>
    <property type="match status" value="1"/>
</dbReference>
<feature type="domain" description="Peptidase S53" evidence="13">
    <location>
        <begin position="217"/>
        <end position="578"/>
    </location>
</feature>
<keyword evidence="6 11" id="KW-0479">Metal-binding</keyword>
<keyword evidence="17" id="KW-1185">Reference proteome</keyword>
<comment type="cofactor">
    <cofactor evidence="11">
        <name>Ca(2+)</name>
        <dbReference type="ChEBI" id="CHEBI:29108"/>
    </cofactor>
    <text evidence="11">Binds 1 Ca(2+) ion per subunit.</text>
</comment>
<protein>
    <recommendedName>
        <fullName evidence="4">tripeptidyl-peptidase II</fullName>
        <ecNumber evidence="4">3.4.14.10</ecNumber>
    </recommendedName>
</protein>
<dbReference type="CDD" id="cd04056">
    <property type="entry name" value="Peptidases_S53"/>
    <property type="match status" value="1"/>
</dbReference>
<keyword evidence="8 11" id="KW-0720">Serine protease</keyword>
<proteinExistence type="predicted"/>
<feature type="signal peptide" evidence="12">
    <location>
        <begin position="1"/>
        <end position="22"/>
    </location>
</feature>
<dbReference type="Gene3D" id="3.40.50.200">
    <property type="entry name" value="Peptidase S8/S53 domain"/>
    <property type="match status" value="1"/>
</dbReference>
<feature type="active site" description="Charge relay system" evidence="11">
    <location>
        <position position="494"/>
    </location>
</feature>
<dbReference type="GO" id="GO:0006508">
    <property type="term" value="P:proteolysis"/>
    <property type="evidence" value="ECO:0007669"/>
    <property type="project" value="UniProtKB-KW"/>
</dbReference>
<feature type="binding site" evidence="11">
    <location>
        <position position="535"/>
    </location>
    <ligand>
        <name>Ca(2+)</name>
        <dbReference type="ChEBI" id="CHEBI:29108"/>
    </ligand>
</feature>
<evidence type="ECO:0000256" key="10">
    <source>
        <dbReference type="ARBA" id="ARBA00023145"/>
    </source>
</evidence>
<name>A0A177V7K6_9BASI</name>
<evidence type="ECO:0000256" key="9">
    <source>
        <dbReference type="ARBA" id="ARBA00022837"/>
    </source>
</evidence>
<evidence type="ECO:0000313" key="17">
    <source>
        <dbReference type="Proteomes" id="UP000836402"/>
    </source>
</evidence>
<evidence type="ECO:0000256" key="1">
    <source>
        <dbReference type="ARBA" id="ARBA00001910"/>
    </source>
</evidence>
<dbReference type="Proteomes" id="UP000077671">
    <property type="component" value="Unassembled WGS sequence"/>
</dbReference>
<evidence type="ECO:0000256" key="7">
    <source>
        <dbReference type="ARBA" id="ARBA00022801"/>
    </source>
</evidence>
<comment type="function">
    <text evidence="2">Secreted tripeptidyl-peptidase which degrades proteins at acidic pHs and is involved in virulence.</text>
</comment>
<feature type="binding site" evidence="11">
    <location>
        <position position="557"/>
    </location>
    <ligand>
        <name>Ca(2+)</name>
        <dbReference type="ChEBI" id="CHEBI:29108"/>
    </ligand>
</feature>
<dbReference type="InterPro" id="IPR030400">
    <property type="entry name" value="Sedolisin_dom"/>
</dbReference>
<evidence type="ECO:0000256" key="4">
    <source>
        <dbReference type="ARBA" id="ARBA00012462"/>
    </source>
</evidence>
<evidence type="ECO:0000256" key="3">
    <source>
        <dbReference type="ARBA" id="ARBA00004239"/>
    </source>
</evidence>
<dbReference type="SUPFAM" id="SSF52743">
    <property type="entry name" value="Subtilisin-like"/>
    <property type="match status" value="1"/>
</dbReference>
<feature type="binding site" evidence="11">
    <location>
        <position position="536"/>
    </location>
    <ligand>
        <name>Ca(2+)</name>
        <dbReference type="ChEBI" id="CHEBI:29108"/>
    </ligand>
</feature>
<dbReference type="PANTHER" id="PTHR14218:SF15">
    <property type="entry name" value="TRIPEPTIDYL-PEPTIDASE 1"/>
    <property type="match status" value="1"/>
</dbReference>
<dbReference type="EMBL" id="LWDD02000032">
    <property type="protein sequence ID" value="KAE8265040.1"/>
    <property type="molecule type" value="Genomic_DNA"/>
</dbReference>
<dbReference type="SMART" id="SM00944">
    <property type="entry name" value="Pro-kuma_activ"/>
    <property type="match status" value="1"/>
</dbReference>
<evidence type="ECO:0000313" key="15">
    <source>
        <dbReference type="EMBL" id="KAE8265040.1"/>
    </source>
</evidence>
<comment type="catalytic activity">
    <reaction evidence="1">
        <text>Release of an N-terminal tripeptide from a polypeptide.</text>
        <dbReference type="EC" id="3.4.14.10"/>
    </reaction>
</comment>
<accession>A0A177V7K6</accession>
<comment type="caution">
    <text evidence="15">The sequence shown here is derived from an EMBL/GenBank/DDBJ whole genome shotgun (WGS) entry which is preliminary data.</text>
</comment>
<evidence type="ECO:0000256" key="12">
    <source>
        <dbReference type="SAM" id="SignalP"/>
    </source>
</evidence>
<dbReference type="Proteomes" id="UP000836402">
    <property type="component" value="Unassembled WGS sequence"/>
</dbReference>
<reference evidence="14" key="3">
    <citation type="submission" date="2020-10" db="EMBL/GenBank/DDBJ databases">
        <authorList>
            <person name="Sedaghatjoo S."/>
        </authorList>
    </citation>
    <scope>NUCLEOTIDE SEQUENCE</scope>
    <source>
        <strain evidence="14">AZH3</strain>
    </source>
</reference>
<dbReference type="Pfam" id="PF09286">
    <property type="entry name" value="Pro-kuma_activ"/>
    <property type="match status" value="1"/>
</dbReference>
<evidence type="ECO:0000256" key="2">
    <source>
        <dbReference type="ARBA" id="ARBA00002451"/>
    </source>
</evidence>
<dbReference type="InterPro" id="IPR015366">
    <property type="entry name" value="S53_propep"/>
</dbReference>
<sequence length="578" mass="60503">MIPSRLTVNIALALSLTGSALAAAWPRSGVQKSAPTIAPQWQQLGPANHDHGYMLTFSLHPSDQDGLTARMEQIGMAKGGAQRWLSAEEVASYAAPKPEDLASLQSYLHSQGIVDNDISYSLAKDTVTVKTTVGKAALMFAAEMLSFSLPGSSPVVRTKSIIIPPEISSAVLDIAPFLNFGQVRTFSSKAELSPELTVAGHSNASLVDSATGCSEDLVTPTCLRNLYRTSSYTPTSKTEGVTVMGYIDQSASQADLTTFLRKYRPDAAGARITIKTIAGAKNNQKNPGDEANLDVQTVVSQTYPLPTTFLDYGTSQTEGDIISMTFQHMLAQSKKPGVVSISYGGDEKSVTSSQAKSMCKYAQQLTAQGTTIVVASGDSGVSGQQDSCPPLTPTYPSGCPYILSVGATQSFAPEVATDTLLAGFYSGSGFSNIFSTPSYQKDAVSSYESKIASKQISSGKYFNKKGRAFPDVSAQGSSYAVVVGGKTYSVGGTSASAPTFASVVALLNDARKAAGKGRVGWIQPGMYGNTAGLTDITQGSSRGCGWWSSIGFPATSGYDVATGLGTPIFPSLRSVFGA</sequence>
<dbReference type="Pfam" id="PF00082">
    <property type="entry name" value="Peptidase_S8"/>
    <property type="match status" value="1"/>
</dbReference>
<dbReference type="InterPro" id="IPR000209">
    <property type="entry name" value="Peptidase_S8/S53_dom"/>
</dbReference>
<keyword evidence="9 11" id="KW-0106">Calcium</keyword>
<feature type="binding site" evidence="11">
    <location>
        <position position="559"/>
    </location>
    <ligand>
        <name>Ca(2+)</name>
        <dbReference type="ChEBI" id="CHEBI:29108"/>
    </ligand>
</feature>
<evidence type="ECO:0000256" key="6">
    <source>
        <dbReference type="ARBA" id="ARBA00022723"/>
    </source>
</evidence>
<evidence type="ECO:0000313" key="14">
    <source>
        <dbReference type="EMBL" id="CAD6935684.1"/>
    </source>
</evidence>
<keyword evidence="10" id="KW-0865">Zymogen</keyword>
<gene>
    <name evidence="15" type="ORF">A4X03_0g517</name>
    <name evidence="14" type="ORF">JKIAZH3_G5493</name>
</gene>
<evidence type="ECO:0000256" key="5">
    <source>
        <dbReference type="ARBA" id="ARBA00022670"/>
    </source>
</evidence>
<dbReference type="SUPFAM" id="SSF54897">
    <property type="entry name" value="Protease propeptides/inhibitors"/>
    <property type="match status" value="1"/>
</dbReference>
<keyword evidence="5 11" id="KW-0645">Protease</keyword>
<reference evidence="15" key="1">
    <citation type="submission" date="2016-04" db="EMBL/GenBank/DDBJ databases">
        <authorList>
            <person name="Nguyen H.D."/>
            <person name="Kesanakurti P."/>
            <person name="Cullis J."/>
            <person name="Levesque C.A."/>
            <person name="Hambleton S."/>
        </authorList>
    </citation>
    <scope>NUCLEOTIDE SEQUENCE</scope>
    <source>
        <strain evidence="15">DAOMC 238032</strain>
    </source>
</reference>
<keyword evidence="12" id="KW-0732">Signal</keyword>
<keyword evidence="7 11" id="KW-0378">Hydrolase</keyword>
<dbReference type="InterPro" id="IPR036852">
    <property type="entry name" value="Peptidase_S8/S53_dom_sf"/>
</dbReference>
<feature type="active site" description="Charge relay system" evidence="11">
    <location>
        <position position="290"/>
    </location>
</feature>
<feature type="chain" id="PRO_5044550264" description="tripeptidyl-peptidase II" evidence="12">
    <location>
        <begin position="23"/>
        <end position="578"/>
    </location>
</feature>
<dbReference type="GO" id="GO:0046872">
    <property type="term" value="F:metal ion binding"/>
    <property type="evidence" value="ECO:0007669"/>
    <property type="project" value="UniProtKB-UniRule"/>
</dbReference>
<comment type="subcellular location">
    <subcellularLocation>
        <location evidence="3">Secreted</location>
        <location evidence="3">Extracellular space</location>
    </subcellularLocation>
</comment>
<dbReference type="GO" id="GO:0004252">
    <property type="term" value="F:serine-type endopeptidase activity"/>
    <property type="evidence" value="ECO:0007669"/>
    <property type="project" value="UniProtKB-UniRule"/>
</dbReference>
<organism evidence="15 16">
    <name type="scientific">Tilletia caries</name>
    <name type="common">wheat bunt fungus</name>
    <dbReference type="NCBI Taxonomy" id="13290"/>
    <lineage>
        <taxon>Eukaryota</taxon>
        <taxon>Fungi</taxon>
        <taxon>Dikarya</taxon>
        <taxon>Basidiomycota</taxon>
        <taxon>Ustilaginomycotina</taxon>
        <taxon>Exobasidiomycetes</taxon>
        <taxon>Tilletiales</taxon>
        <taxon>Tilletiaceae</taxon>
        <taxon>Tilletia</taxon>
    </lineage>
</organism>
<dbReference type="PROSITE" id="PS51695">
    <property type="entry name" value="SEDOLISIN"/>
    <property type="match status" value="1"/>
</dbReference>
<evidence type="ECO:0000256" key="11">
    <source>
        <dbReference type="PROSITE-ProRule" id="PRU01032"/>
    </source>
</evidence>
<dbReference type="EMBL" id="CAJHJG010003794">
    <property type="protein sequence ID" value="CAD6935684.1"/>
    <property type="molecule type" value="Genomic_DNA"/>
</dbReference>
<reference evidence="15" key="2">
    <citation type="journal article" date="2019" name="IMA Fungus">
        <title>Genome sequencing and comparison of five Tilletia species to identify candidate genes for the detection of regulated species infecting wheat.</title>
        <authorList>
            <person name="Nguyen H.D.T."/>
            <person name="Sultana T."/>
            <person name="Kesanakurti P."/>
            <person name="Hambleton S."/>
        </authorList>
    </citation>
    <scope>NUCLEOTIDE SEQUENCE</scope>
    <source>
        <strain evidence="15">DAOMC 238032</strain>
    </source>
</reference>
<evidence type="ECO:0000259" key="13">
    <source>
        <dbReference type="PROSITE" id="PS51695"/>
    </source>
</evidence>
<feature type="active site" description="Charge relay system" evidence="11">
    <location>
        <position position="294"/>
    </location>
</feature>
<dbReference type="AlphaFoldDB" id="A0A177V7K6"/>
<evidence type="ECO:0000313" key="16">
    <source>
        <dbReference type="Proteomes" id="UP000077671"/>
    </source>
</evidence>
<evidence type="ECO:0000256" key="8">
    <source>
        <dbReference type="ARBA" id="ARBA00022825"/>
    </source>
</evidence>
<dbReference type="GO" id="GO:0008240">
    <property type="term" value="F:tripeptidyl-peptidase activity"/>
    <property type="evidence" value="ECO:0007669"/>
    <property type="project" value="UniProtKB-EC"/>
</dbReference>
<dbReference type="CDD" id="cd11377">
    <property type="entry name" value="Pro-peptidase_S53"/>
    <property type="match status" value="1"/>
</dbReference>
<dbReference type="GO" id="GO:0005576">
    <property type="term" value="C:extracellular region"/>
    <property type="evidence" value="ECO:0007669"/>
    <property type="project" value="UniProtKB-SubCell"/>
</dbReference>
<dbReference type="InterPro" id="IPR050819">
    <property type="entry name" value="Tripeptidyl-peptidase_I"/>
</dbReference>
<dbReference type="EC" id="3.4.14.10" evidence="4"/>